<evidence type="ECO:0000313" key="5">
    <source>
        <dbReference type="Proteomes" id="UP000834503"/>
    </source>
</evidence>
<dbReference type="Pfam" id="PF25583">
    <property type="entry name" value="WCX"/>
    <property type="match status" value="1"/>
</dbReference>
<accession>A0A9N8CVA3</accession>
<dbReference type="AlphaFoldDB" id="A0A9N8CVA3"/>
<dbReference type="RefSeq" id="WP_227474372.1">
    <property type="nucleotide sequence ID" value="NZ_CAHPQT010000036.1"/>
</dbReference>
<dbReference type="EMBL" id="CAHPQX010000019">
    <property type="protein sequence ID" value="CAB5578436.1"/>
    <property type="molecule type" value="Genomic_DNA"/>
</dbReference>
<evidence type="ECO:0000259" key="1">
    <source>
        <dbReference type="Pfam" id="PF13280"/>
    </source>
</evidence>
<comment type="caution">
    <text evidence="3">The sequence shown here is derived from an EMBL/GenBank/DDBJ whole genome shotgun (WGS) entry which is preliminary data.</text>
</comment>
<dbReference type="EMBL" id="CAIIUA010000001">
    <property type="protein sequence ID" value="CAC9193698.1"/>
    <property type="molecule type" value="Genomic_DNA"/>
</dbReference>
<dbReference type="Proteomes" id="UP000834503">
    <property type="component" value="Unassembled WGS sequence"/>
</dbReference>
<feature type="domain" description="WYL" evidence="1">
    <location>
        <begin position="3"/>
        <end position="62"/>
    </location>
</feature>
<dbReference type="PANTHER" id="PTHR34580">
    <property type="match status" value="1"/>
</dbReference>
<name>A0A9N8CVA3_9ENTR</name>
<dbReference type="InterPro" id="IPR057727">
    <property type="entry name" value="WCX_dom"/>
</dbReference>
<evidence type="ECO:0000259" key="2">
    <source>
        <dbReference type="Pfam" id="PF25583"/>
    </source>
</evidence>
<proteinExistence type="predicted"/>
<dbReference type="InterPro" id="IPR026881">
    <property type="entry name" value="WYL_dom"/>
</dbReference>
<protein>
    <recommendedName>
        <fullName evidence="7">WYL domain-containing protein</fullName>
    </recommendedName>
</protein>
<feature type="domain" description="WCX" evidence="2">
    <location>
        <begin position="91"/>
        <end position="169"/>
    </location>
</feature>
<dbReference type="InterPro" id="IPR051534">
    <property type="entry name" value="CBASS_pafABC_assoc_protein"/>
</dbReference>
<dbReference type="PROSITE" id="PS52050">
    <property type="entry name" value="WYL"/>
    <property type="match status" value="1"/>
</dbReference>
<evidence type="ECO:0000313" key="4">
    <source>
        <dbReference type="EMBL" id="CAC9193698.1"/>
    </source>
</evidence>
<dbReference type="PANTHER" id="PTHR34580:SF1">
    <property type="entry name" value="PROTEIN PAFC"/>
    <property type="match status" value="1"/>
</dbReference>
<sequence length="179" mass="20463">MSILNVLSDAILSQKKVNFNYKDKEFRAVEPYRLVNDNGLWYLAAAHDSTLKSFVISSVKDVCMSNISFRIIPEINEKIEKTDGIWYSEDLIEVLISVSAHVAPWFTHRHLLPGQEIIHTSRSGDLLVISRVTHTDQIMPLMKYWIPDVEVIQPASIRQQLAEDIQSALKRYTQPSNAP</sequence>
<dbReference type="Pfam" id="PF13280">
    <property type="entry name" value="WYL"/>
    <property type="match status" value="1"/>
</dbReference>
<evidence type="ECO:0000313" key="6">
    <source>
        <dbReference type="Proteomes" id="UP000837205"/>
    </source>
</evidence>
<gene>
    <name evidence="3" type="ORF">GHA_03873</name>
    <name evidence="4" type="ORF">TML_01964</name>
</gene>
<evidence type="ECO:0000313" key="3">
    <source>
        <dbReference type="EMBL" id="CAB5578436.1"/>
    </source>
</evidence>
<keyword evidence="6" id="KW-1185">Reference proteome</keyword>
<reference evidence="3" key="1">
    <citation type="submission" date="2020-05" db="EMBL/GenBank/DDBJ databases">
        <authorList>
            <person name="Delgado-Blas J."/>
        </authorList>
    </citation>
    <scope>NUCLEOTIDE SEQUENCE</scope>
    <source>
        <strain evidence="3">BB1459</strain>
        <strain evidence="4">BB1480</strain>
    </source>
</reference>
<evidence type="ECO:0008006" key="7">
    <source>
        <dbReference type="Google" id="ProtNLM"/>
    </source>
</evidence>
<organism evidence="3 5">
    <name type="scientific">Citrobacter werkmanii</name>
    <dbReference type="NCBI Taxonomy" id="67827"/>
    <lineage>
        <taxon>Bacteria</taxon>
        <taxon>Pseudomonadati</taxon>
        <taxon>Pseudomonadota</taxon>
        <taxon>Gammaproteobacteria</taxon>
        <taxon>Enterobacterales</taxon>
        <taxon>Enterobacteriaceae</taxon>
        <taxon>Citrobacter</taxon>
        <taxon>Citrobacter freundii complex</taxon>
    </lineage>
</organism>
<dbReference type="Proteomes" id="UP000837205">
    <property type="component" value="Unassembled WGS sequence"/>
</dbReference>